<dbReference type="RefSeq" id="WP_127121482.1">
    <property type="nucleotide sequence ID" value="NZ_BHXQ01000002.1"/>
</dbReference>
<evidence type="ECO:0000313" key="1">
    <source>
        <dbReference type="EMBL" id="GCC50819.1"/>
    </source>
</evidence>
<evidence type="ECO:0008006" key="3">
    <source>
        <dbReference type="Google" id="ProtNLM"/>
    </source>
</evidence>
<accession>A0A401U7F9</accession>
<evidence type="ECO:0000313" key="2">
    <source>
        <dbReference type="Proteomes" id="UP000288227"/>
    </source>
</evidence>
<keyword evidence="2" id="KW-1185">Reference proteome</keyword>
<organism evidence="1 2">
    <name type="scientific">Chryseotalea sanaruensis</name>
    <dbReference type="NCBI Taxonomy" id="2482724"/>
    <lineage>
        <taxon>Bacteria</taxon>
        <taxon>Pseudomonadati</taxon>
        <taxon>Bacteroidota</taxon>
        <taxon>Cytophagia</taxon>
        <taxon>Cytophagales</taxon>
        <taxon>Chryseotaleaceae</taxon>
        <taxon>Chryseotalea</taxon>
    </lineage>
</organism>
<dbReference type="Proteomes" id="UP000288227">
    <property type="component" value="Unassembled WGS sequence"/>
</dbReference>
<dbReference type="PROSITE" id="PS51257">
    <property type="entry name" value="PROKAR_LIPOPROTEIN"/>
    <property type="match status" value="1"/>
</dbReference>
<name>A0A401U7F9_9BACT</name>
<dbReference type="OrthoDB" id="1367246at2"/>
<protein>
    <recommendedName>
        <fullName evidence="3">Lipoprotein</fullName>
    </recommendedName>
</protein>
<reference evidence="1 2" key="1">
    <citation type="submission" date="2018-11" db="EMBL/GenBank/DDBJ databases">
        <title>Chryseotalea sanarue gen. nov., sp., nov., a member of the family Cytophagaceae, isolated from a brackish lake in Hamamatsu Japan.</title>
        <authorList>
            <person name="Maejima Y."/>
            <person name="Iino T."/>
            <person name="Muraguchi Y."/>
            <person name="Fukuda K."/>
            <person name="Ohkuma M."/>
            <person name="Moriuchi R."/>
            <person name="Dohra H."/>
            <person name="Kimbara K."/>
            <person name="Shintani M."/>
        </authorList>
    </citation>
    <scope>NUCLEOTIDE SEQUENCE [LARGE SCALE GENOMIC DNA]</scope>
    <source>
        <strain evidence="1 2">Ys</strain>
    </source>
</reference>
<dbReference type="AlphaFoldDB" id="A0A401U7F9"/>
<gene>
    <name evidence="1" type="ORF">SanaruYs_10370</name>
</gene>
<comment type="caution">
    <text evidence="1">The sequence shown here is derived from an EMBL/GenBank/DDBJ whole genome shotgun (WGS) entry which is preliminary data.</text>
</comment>
<proteinExistence type="predicted"/>
<sequence length="141" mass="15917">MKEFILFMIVFVFAISCTIQRDTKLKPTNNKGGYTINKYTSNELLEGDSAIIYGYVKQYDSFNSIPIANINIACVSVLPDSTGYYQIKGKAGSETTFLTCVSIGQKSIETEFFKLQRGDSLNINFFLVQDDRALINCEEFK</sequence>
<dbReference type="EMBL" id="BHXQ01000002">
    <property type="protein sequence ID" value="GCC50819.1"/>
    <property type="molecule type" value="Genomic_DNA"/>
</dbReference>